<organism evidence="2 3">
    <name type="scientific">Cyclobacterium amurskyense</name>
    <dbReference type="NCBI Taxonomy" id="320787"/>
    <lineage>
        <taxon>Bacteria</taxon>
        <taxon>Pseudomonadati</taxon>
        <taxon>Bacteroidota</taxon>
        <taxon>Cytophagia</taxon>
        <taxon>Cytophagales</taxon>
        <taxon>Cyclobacteriaceae</taxon>
        <taxon>Cyclobacterium</taxon>
    </lineage>
</organism>
<dbReference type="OrthoDB" id="5174394at2"/>
<dbReference type="RefSeq" id="WP_048643339.1">
    <property type="nucleotide sequence ID" value="NZ_CP012040.1"/>
</dbReference>
<dbReference type="STRING" id="320787.CA2015_3847"/>
<feature type="chain" id="PRO_5005208183" description="WD40-like beta Propeller containing protein" evidence="1">
    <location>
        <begin position="19"/>
        <end position="415"/>
    </location>
</feature>
<name>A0A0H4PJI8_9BACT</name>
<dbReference type="EMBL" id="CP012040">
    <property type="protein sequence ID" value="AKP53215.1"/>
    <property type="molecule type" value="Genomic_DNA"/>
</dbReference>
<keyword evidence="3" id="KW-1185">Reference proteome</keyword>
<dbReference type="SUPFAM" id="SSF69304">
    <property type="entry name" value="Tricorn protease N-terminal domain"/>
    <property type="match status" value="1"/>
</dbReference>
<dbReference type="Gene3D" id="2.130.10.10">
    <property type="entry name" value="YVTN repeat-like/Quinoprotein amine dehydrogenase"/>
    <property type="match status" value="1"/>
</dbReference>
<dbReference type="PROSITE" id="PS51257">
    <property type="entry name" value="PROKAR_LIPOPROTEIN"/>
    <property type="match status" value="1"/>
</dbReference>
<accession>A0A0H4PJI8</accession>
<dbReference type="AlphaFoldDB" id="A0A0H4PJI8"/>
<feature type="signal peptide" evidence="1">
    <location>
        <begin position="1"/>
        <end position="18"/>
    </location>
</feature>
<dbReference type="Proteomes" id="UP000036520">
    <property type="component" value="Chromosome"/>
</dbReference>
<dbReference type="KEGG" id="camu:CA2015_3847"/>
<protein>
    <recommendedName>
        <fullName evidence="4">WD40-like beta Propeller containing protein</fullName>
    </recommendedName>
</protein>
<sequence length="415" mass="46944">MKSLIFILLACSIAFSCADSEPIAEKNNKNTVLFPEVSAPIQLVDNGKEHLYASYYGINSFSANQRYATVLETDIVDRLPTEDDEATLGLVDLETMDFKPLTTTRAWNFQQGCMAHWLATSPDSLIIYNDLREGAFVSVIMNVHTQEEIKTIPHPVSAVSPDGTKAISINFSRLRITRSDYGYGGEGQDKKEDVQFPEDDGLFLLDLATGEAELIVSMADVKDLVPEIPEDGIEYFNHTLFSRGGSKIFWLARAIPNRNTTSLIVNIDGTGLQRCFPDDWAGSHFDWLNDEELMVTSSYEGKQYSHVLYTTGKQDYKRLGNGLLDFDGHGTFSPDEKWMVTDTYARENKFREQKIYLMDMKTNAVRTLGQFVTPESFRGYWRCDIHCRWSPNGDMIGFNSVHSGSRQAYLLKLKF</sequence>
<reference evidence="2 3" key="1">
    <citation type="submission" date="2015-07" db="EMBL/GenBank/DDBJ databases">
        <authorList>
            <person name="Kim K.M."/>
        </authorList>
    </citation>
    <scope>NUCLEOTIDE SEQUENCE [LARGE SCALE GENOMIC DNA]</scope>
    <source>
        <strain evidence="2 3">KCTC 12363</strain>
    </source>
</reference>
<evidence type="ECO:0000313" key="3">
    <source>
        <dbReference type="Proteomes" id="UP000036520"/>
    </source>
</evidence>
<evidence type="ECO:0008006" key="4">
    <source>
        <dbReference type="Google" id="ProtNLM"/>
    </source>
</evidence>
<dbReference type="InterPro" id="IPR015943">
    <property type="entry name" value="WD40/YVTN_repeat-like_dom_sf"/>
</dbReference>
<evidence type="ECO:0000313" key="2">
    <source>
        <dbReference type="EMBL" id="AKP53215.1"/>
    </source>
</evidence>
<evidence type="ECO:0000256" key="1">
    <source>
        <dbReference type="SAM" id="SignalP"/>
    </source>
</evidence>
<proteinExistence type="predicted"/>
<keyword evidence="1" id="KW-0732">Signal</keyword>
<gene>
    <name evidence="2" type="ORF">CA2015_3847</name>
</gene>